<dbReference type="Proteomes" id="UP001144372">
    <property type="component" value="Unassembled WGS sequence"/>
</dbReference>
<reference evidence="1" key="1">
    <citation type="submission" date="2022-12" db="EMBL/GenBank/DDBJ databases">
        <title>Reference genome sequencing for broad-spectrum identification of bacterial and archaeal isolates by mass spectrometry.</title>
        <authorList>
            <person name="Sekiguchi Y."/>
            <person name="Tourlousse D.M."/>
        </authorList>
    </citation>
    <scope>NUCLEOTIDE SEQUENCE</scope>
    <source>
        <strain evidence="1">ASRB1</strain>
    </source>
</reference>
<comment type="caution">
    <text evidence="1">The sequence shown here is derived from an EMBL/GenBank/DDBJ whole genome shotgun (WGS) entry which is preliminary data.</text>
</comment>
<dbReference type="EMBL" id="BSDR01000001">
    <property type="protein sequence ID" value="GLI34887.1"/>
    <property type="molecule type" value="Genomic_DNA"/>
</dbReference>
<keyword evidence="2" id="KW-1185">Reference proteome</keyword>
<gene>
    <name evidence="1" type="ORF">DAMNIGENAA_23200</name>
</gene>
<name>A0A9W6L7R5_9BACT</name>
<sequence>MKQNAAIQMFESAKAYCEAEHADEVDWANSITPETFKNLRAKRFLSEYCWVVYASGFKVSTIEAIFPNLKSAFKEFELEGLAKMKSIKPVLAVFNNERKASSFLEGSKAIAKEGFSAFKKRLQNAGTDMLEELPGIGPITKFHLAKNIGLADEAKPDVWLVRAADACATSVEELVAFLSDKYGMSRHAVDVILWRYGADKGLGL</sequence>
<evidence type="ECO:0000313" key="1">
    <source>
        <dbReference type="EMBL" id="GLI34887.1"/>
    </source>
</evidence>
<protein>
    <submittedName>
        <fullName evidence="1">Uncharacterized protein</fullName>
    </submittedName>
</protein>
<proteinExistence type="predicted"/>
<organism evidence="1 2">
    <name type="scientific">Desulforhabdus amnigena</name>
    <dbReference type="NCBI Taxonomy" id="40218"/>
    <lineage>
        <taxon>Bacteria</taxon>
        <taxon>Pseudomonadati</taxon>
        <taxon>Thermodesulfobacteriota</taxon>
        <taxon>Syntrophobacteria</taxon>
        <taxon>Syntrophobacterales</taxon>
        <taxon>Syntrophobacteraceae</taxon>
        <taxon>Desulforhabdus</taxon>
    </lineage>
</organism>
<dbReference type="RefSeq" id="WP_281794342.1">
    <property type="nucleotide sequence ID" value="NZ_BSDR01000001.1"/>
</dbReference>
<evidence type="ECO:0000313" key="2">
    <source>
        <dbReference type="Proteomes" id="UP001144372"/>
    </source>
</evidence>
<accession>A0A9W6L7R5</accession>
<dbReference type="AlphaFoldDB" id="A0A9W6L7R5"/>